<organism evidence="4 5">
    <name type="scientific">Alteromonas confluentis</name>
    <dbReference type="NCBI Taxonomy" id="1656094"/>
    <lineage>
        <taxon>Bacteria</taxon>
        <taxon>Pseudomonadati</taxon>
        <taxon>Pseudomonadota</taxon>
        <taxon>Gammaproteobacteria</taxon>
        <taxon>Alteromonadales</taxon>
        <taxon>Alteromonadaceae</taxon>
        <taxon>Alteromonas/Salinimonas group</taxon>
        <taxon>Alteromonas</taxon>
    </lineage>
</organism>
<dbReference type="Gene3D" id="2.160.10.10">
    <property type="entry name" value="Hexapeptide repeat proteins"/>
    <property type="match status" value="1"/>
</dbReference>
<dbReference type="GO" id="GO:0008374">
    <property type="term" value="F:O-acyltransferase activity"/>
    <property type="evidence" value="ECO:0007669"/>
    <property type="project" value="TreeGrafter"/>
</dbReference>
<dbReference type="EMBL" id="MDHN01000040">
    <property type="protein sequence ID" value="OFC69450.1"/>
    <property type="molecule type" value="Genomic_DNA"/>
</dbReference>
<feature type="domain" description="Maltose/galactoside acetyltransferase" evidence="3">
    <location>
        <begin position="12"/>
        <end position="63"/>
    </location>
</feature>
<dbReference type="PANTHER" id="PTHR23416">
    <property type="entry name" value="SIALIC ACID SYNTHASE-RELATED"/>
    <property type="match status" value="1"/>
</dbReference>
<dbReference type="InterPro" id="IPR011004">
    <property type="entry name" value="Trimer_LpxA-like_sf"/>
</dbReference>
<reference evidence="4 5" key="1">
    <citation type="submission" date="2016-08" db="EMBL/GenBank/DDBJ databases">
        <authorList>
            <person name="Seilhamer J.J."/>
        </authorList>
    </citation>
    <scope>NUCLEOTIDE SEQUENCE [LARGE SCALE GENOMIC DNA]</scope>
    <source>
        <strain evidence="4 5">KCTC 42603</strain>
    </source>
</reference>
<dbReference type="InterPro" id="IPR024688">
    <property type="entry name" value="Mac_dom"/>
</dbReference>
<evidence type="ECO:0000259" key="3">
    <source>
        <dbReference type="SMART" id="SM01266"/>
    </source>
</evidence>
<dbReference type="PANTHER" id="PTHR23416:SF23">
    <property type="entry name" value="ACETYLTRANSFERASE C18B11.09C-RELATED"/>
    <property type="match status" value="1"/>
</dbReference>
<evidence type="ECO:0000313" key="5">
    <source>
        <dbReference type="Proteomes" id="UP000175691"/>
    </source>
</evidence>
<name>A0A1E7Z7F9_9ALTE</name>
<dbReference type="Proteomes" id="UP000175691">
    <property type="component" value="Unassembled WGS sequence"/>
</dbReference>
<comment type="similarity">
    <text evidence="1">Belongs to the transferase hexapeptide repeat family.</text>
</comment>
<dbReference type="RefSeq" id="WP_070126897.1">
    <property type="nucleotide sequence ID" value="NZ_MDHN01000040.1"/>
</dbReference>
<protein>
    <recommendedName>
        <fullName evidence="3">Maltose/galactoside acetyltransferase domain-containing protein</fullName>
    </recommendedName>
</protein>
<dbReference type="InterPro" id="IPR051159">
    <property type="entry name" value="Hexapeptide_acetyltransf"/>
</dbReference>
<keyword evidence="2" id="KW-0808">Transferase</keyword>
<dbReference type="Pfam" id="PF12464">
    <property type="entry name" value="Mac"/>
    <property type="match status" value="1"/>
</dbReference>
<accession>A0A1E7Z7F9</accession>
<keyword evidence="5" id="KW-1185">Reference proteome</keyword>
<dbReference type="STRING" id="1656094.BFC18_18780"/>
<gene>
    <name evidence="4" type="ORF">BFC18_18780</name>
</gene>
<sequence length="168" mass="18423">MSDNALFNDENWQLMTTGQWYQTNSKVLASFRREIKRQCQQFNQAQGERRKLLQRALLPNVEAVIGSHFASDYGFQIKSDGIFTAGEFLTILDGASVKIGVDTIIGDGVVITSVEHHKSPQARLQGWQKASPVIIGNRVTIGNGVTILPGAVIADDGVIKDGEIVGRR</sequence>
<dbReference type="SMART" id="SM01266">
    <property type="entry name" value="Mac"/>
    <property type="match status" value="1"/>
</dbReference>
<evidence type="ECO:0000256" key="1">
    <source>
        <dbReference type="ARBA" id="ARBA00007274"/>
    </source>
</evidence>
<dbReference type="GO" id="GO:0016407">
    <property type="term" value="F:acetyltransferase activity"/>
    <property type="evidence" value="ECO:0007669"/>
    <property type="project" value="InterPro"/>
</dbReference>
<dbReference type="SUPFAM" id="SSF51161">
    <property type="entry name" value="Trimeric LpxA-like enzymes"/>
    <property type="match status" value="1"/>
</dbReference>
<comment type="caution">
    <text evidence="4">The sequence shown here is derived from an EMBL/GenBank/DDBJ whole genome shotgun (WGS) entry which is preliminary data.</text>
</comment>
<proteinExistence type="inferred from homology"/>
<evidence type="ECO:0000313" key="4">
    <source>
        <dbReference type="EMBL" id="OFC69450.1"/>
    </source>
</evidence>
<dbReference type="AlphaFoldDB" id="A0A1E7Z7F9"/>
<evidence type="ECO:0000256" key="2">
    <source>
        <dbReference type="ARBA" id="ARBA00022679"/>
    </source>
</evidence>